<reference evidence="1 2" key="1">
    <citation type="submission" date="2016-10" db="EMBL/GenBank/DDBJ databases">
        <title>Comparative genomics of Bacillus thuringiensis reveals a path to pathogens against multiple invertebrate hosts.</title>
        <authorList>
            <person name="Zheng J."/>
            <person name="Gao Q."/>
            <person name="Liu H."/>
            <person name="Peng D."/>
            <person name="Ruan L."/>
            <person name="Sun M."/>
        </authorList>
    </citation>
    <scope>NUCLEOTIDE SEQUENCE [LARGE SCALE GENOMIC DNA]</scope>
    <source>
        <strain evidence="1">BGSC 4AC1</strain>
    </source>
</reference>
<evidence type="ECO:0000313" key="1">
    <source>
        <dbReference type="EMBL" id="OTW50725.1"/>
    </source>
</evidence>
<dbReference type="EMBL" id="NFCF01000063">
    <property type="protein sequence ID" value="OTW50725.1"/>
    <property type="molecule type" value="Genomic_DNA"/>
</dbReference>
<evidence type="ECO:0000313" key="2">
    <source>
        <dbReference type="Proteomes" id="UP000195152"/>
    </source>
</evidence>
<dbReference type="Proteomes" id="UP000195152">
    <property type="component" value="Unassembled WGS sequence"/>
</dbReference>
<proteinExistence type="predicted"/>
<comment type="caution">
    <text evidence="1">The sequence shown here is derived from an EMBL/GenBank/DDBJ whole genome shotgun (WGS) entry which is preliminary data.</text>
</comment>
<sequence>MNSYKLWLDGEEEFKHTELAETPGKAKYQFYKYLQDGIWETDFKTFLKYVRCRKVRRADITCMFGDKKQFERMCELRKIKFAYQGMKIEVCGQVGIIVGSTSGLNLQVAYYSDPWTSYNCHPYYETVYYDKKENIVADYRKEIATV</sequence>
<organism evidence="1 2">
    <name type="scientific">Bacillus thuringiensis serovar mexicanensis</name>
    <dbReference type="NCBI Taxonomy" id="180868"/>
    <lineage>
        <taxon>Bacteria</taxon>
        <taxon>Bacillati</taxon>
        <taxon>Bacillota</taxon>
        <taxon>Bacilli</taxon>
        <taxon>Bacillales</taxon>
        <taxon>Bacillaceae</taxon>
        <taxon>Bacillus</taxon>
        <taxon>Bacillus cereus group</taxon>
    </lineage>
</organism>
<dbReference type="AlphaFoldDB" id="A0A242WBM6"/>
<gene>
    <name evidence="1" type="ORF">BK699_09220</name>
</gene>
<protein>
    <submittedName>
        <fullName evidence="1">Uncharacterized protein</fullName>
    </submittedName>
</protein>
<accession>A0A242WBM6</accession>
<name>A0A242WBM6_BACTU</name>
<dbReference type="RefSeq" id="WP_001089806.1">
    <property type="nucleotide sequence ID" value="NZ_NFCF01000063.1"/>
</dbReference>